<sequence>MDKFAYLAEMINFHSDVESGGLTTKVWMEDAMVQGWTDMVTASASIQTSTSSSQRARLCHPVAVHVCPMMS</sequence>
<name>A0A4Z1P9W2_9PEZI</name>
<evidence type="ECO:0000313" key="2">
    <source>
        <dbReference type="Proteomes" id="UP000298493"/>
    </source>
</evidence>
<evidence type="ECO:0000313" key="1">
    <source>
        <dbReference type="EMBL" id="TID25983.1"/>
    </source>
</evidence>
<organism evidence="1 2">
    <name type="scientific">Venturia nashicola</name>
    <dbReference type="NCBI Taxonomy" id="86259"/>
    <lineage>
        <taxon>Eukaryota</taxon>
        <taxon>Fungi</taxon>
        <taxon>Dikarya</taxon>
        <taxon>Ascomycota</taxon>
        <taxon>Pezizomycotina</taxon>
        <taxon>Dothideomycetes</taxon>
        <taxon>Pleosporomycetidae</taxon>
        <taxon>Venturiales</taxon>
        <taxon>Venturiaceae</taxon>
        <taxon>Venturia</taxon>
    </lineage>
</organism>
<reference evidence="1 2" key="1">
    <citation type="submission" date="2019-04" db="EMBL/GenBank/DDBJ databases">
        <title>High contiguity whole genome sequence and gene annotation resource for two Venturia nashicola isolates.</title>
        <authorList>
            <person name="Prokchorchik M."/>
            <person name="Won K."/>
            <person name="Lee Y."/>
            <person name="Choi E.D."/>
            <person name="Segonzac C."/>
            <person name="Sohn K.H."/>
        </authorList>
    </citation>
    <scope>NUCLEOTIDE SEQUENCE [LARGE SCALE GENOMIC DNA]</scope>
    <source>
        <strain evidence="1 2">PRI2</strain>
    </source>
</reference>
<comment type="caution">
    <text evidence="1">The sequence shown here is derived from an EMBL/GenBank/DDBJ whole genome shotgun (WGS) entry which is preliminary data.</text>
</comment>
<dbReference type="AlphaFoldDB" id="A0A4Z1P9W2"/>
<accession>A0A4Z1P9W2</accession>
<dbReference type="EMBL" id="SNSC02000003">
    <property type="protein sequence ID" value="TID25983.1"/>
    <property type="molecule type" value="Genomic_DNA"/>
</dbReference>
<protein>
    <submittedName>
        <fullName evidence="1">Uncharacterized protein</fullName>
    </submittedName>
</protein>
<proteinExistence type="predicted"/>
<keyword evidence="2" id="KW-1185">Reference proteome</keyword>
<dbReference type="Proteomes" id="UP000298493">
    <property type="component" value="Unassembled WGS sequence"/>
</dbReference>
<gene>
    <name evidence="1" type="ORF">E6O75_ATG03846</name>
</gene>